<dbReference type="Proteomes" id="UP000198725">
    <property type="component" value="Unassembled WGS sequence"/>
</dbReference>
<protein>
    <submittedName>
        <fullName evidence="2">Membrane dipeptidase</fullName>
    </submittedName>
</protein>
<keyword evidence="3" id="KW-1185">Reference proteome</keyword>
<feature type="chain" id="PRO_5011790670" evidence="1">
    <location>
        <begin position="29"/>
        <end position="413"/>
    </location>
</feature>
<dbReference type="CDD" id="cd01301">
    <property type="entry name" value="rDP_like"/>
    <property type="match status" value="1"/>
</dbReference>
<dbReference type="GO" id="GO:0070573">
    <property type="term" value="F:metallodipeptidase activity"/>
    <property type="evidence" value="ECO:0007669"/>
    <property type="project" value="InterPro"/>
</dbReference>
<gene>
    <name evidence="2" type="ORF">SAMN05192579_10392</name>
</gene>
<dbReference type="InterPro" id="IPR008257">
    <property type="entry name" value="Pept_M19"/>
</dbReference>
<reference evidence="3" key="1">
    <citation type="submission" date="2016-10" db="EMBL/GenBank/DDBJ databases">
        <authorList>
            <person name="Varghese N."/>
            <person name="Submissions S."/>
        </authorList>
    </citation>
    <scope>NUCLEOTIDE SEQUENCE [LARGE SCALE GENOMIC DNA]</scope>
    <source>
        <strain evidence="3">MO64</strain>
    </source>
</reference>
<accession>A0A1I3ZU59</accession>
<dbReference type="GO" id="GO:0006508">
    <property type="term" value="P:proteolysis"/>
    <property type="evidence" value="ECO:0007669"/>
    <property type="project" value="InterPro"/>
</dbReference>
<dbReference type="Gene3D" id="1.10.287.650">
    <property type="entry name" value="L27 domain"/>
    <property type="match status" value="1"/>
</dbReference>
<dbReference type="PANTHER" id="PTHR10443">
    <property type="entry name" value="MICROSOMAL DIPEPTIDASE"/>
    <property type="match status" value="1"/>
</dbReference>
<evidence type="ECO:0000313" key="2">
    <source>
        <dbReference type="EMBL" id="SFK47069.1"/>
    </source>
</evidence>
<dbReference type="RefSeq" id="WP_092701966.1">
    <property type="nucleotide sequence ID" value="NZ_FOSR01000003.1"/>
</dbReference>
<evidence type="ECO:0000256" key="1">
    <source>
        <dbReference type="SAM" id="SignalP"/>
    </source>
</evidence>
<keyword evidence="1" id="KW-0732">Signal</keyword>
<dbReference type="Gene3D" id="3.20.20.140">
    <property type="entry name" value="Metal-dependent hydrolases"/>
    <property type="match status" value="1"/>
</dbReference>
<dbReference type="EMBL" id="FOSR01000003">
    <property type="protein sequence ID" value="SFK47069.1"/>
    <property type="molecule type" value="Genomic_DNA"/>
</dbReference>
<dbReference type="SUPFAM" id="SSF51556">
    <property type="entry name" value="Metallo-dependent hydrolases"/>
    <property type="match status" value="1"/>
</dbReference>
<organism evidence="2 3">
    <name type="scientific">Rhodanobacter glycinis</name>
    <dbReference type="NCBI Taxonomy" id="582702"/>
    <lineage>
        <taxon>Bacteria</taxon>
        <taxon>Pseudomonadati</taxon>
        <taxon>Pseudomonadota</taxon>
        <taxon>Gammaproteobacteria</taxon>
        <taxon>Lysobacterales</taxon>
        <taxon>Rhodanobacteraceae</taxon>
        <taxon>Rhodanobacter</taxon>
    </lineage>
</organism>
<dbReference type="InterPro" id="IPR032466">
    <property type="entry name" value="Metal_Hydrolase"/>
</dbReference>
<evidence type="ECO:0000313" key="3">
    <source>
        <dbReference type="Proteomes" id="UP000198725"/>
    </source>
</evidence>
<name>A0A1I3ZU59_9GAMM</name>
<dbReference type="AlphaFoldDB" id="A0A1I3ZU59"/>
<feature type="signal peptide" evidence="1">
    <location>
        <begin position="1"/>
        <end position="28"/>
    </location>
</feature>
<dbReference type="PROSITE" id="PS51365">
    <property type="entry name" value="RENAL_DIPEPTIDASE_2"/>
    <property type="match status" value="1"/>
</dbReference>
<sequence>MKHFSPHTLMLGALASGLLAFGQPAAGATQTARLADPPITIDTHVDIPFTYMREPRFDVGKDTRLLVDLGKMERGGLNAAFFVIWVPQGPLTPAGYAKAVRQAEKKYEGIERMLMRYPDRIRLATTPAQAMANRRAGLLSAMIGIENSYSLGHDIHRLDAAYDRGARYVGLVHVGDNDLCTSSLPDTKYGEPAMNSAGDKGMSAFGRQVVARANQLGMMVDISHASDRCVRDALAYSKAPIIASHSGARAVLDHPRNLPDDLLRAIAAKGGVIQAVAYKEFLKHDPGREAAEKKLQDAVAKAHGDAEYDSDKDDYLPAMARGMAEIEKTYPLPTLDDYVKQIRHMVQVAGIDHVGIASDFDGGGGITGWKDASETRNVTMALRHAGFSDADIAKIWGGNLLRVWGEVERDAQR</sequence>
<dbReference type="PANTHER" id="PTHR10443:SF12">
    <property type="entry name" value="DIPEPTIDASE"/>
    <property type="match status" value="1"/>
</dbReference>
<proteinExistence type="predicted"/>
<dbReference type="Pfam" id="PF01244">
    <property type="entry name" value="Peptidase_M19"/>
    <property type="match status" value="1"/>
</dbReference>